<comment type="caution">
    <text evidence="1">The sequence shown here is derived from an EMBL/GenBank/DDBJ whole genome shotgun (WGS) entry which is preliminary data.</text>
</comment>
<keyword evidence="2" id="KW-1185">Reference proteome</keyword>
<evidence type="ECO:0000313" key="1">
    <source>
        <dbReference type="EMBL" id="KAK7359686.1"/>
    </source>
</evidence>
<accession>A0AAN9MS96</accession>
<dbReference type="EMBL" id="JAYMYQ010000001">
    <property type="protein sequence ID" value="KAK7359686.1"/>
    <property type="molecule type" value="Genomic_DNA"/>
</dbReference>
<dbReference type="Proteomes" id="UP001367508">
    <property type="component" value="Unassembled WGS sequence"/>
</dbReference>
<organism evidence="1 2">
    <name type="scientific">Canavalia gladiata</name>
    <name type="common">Sword bean</name>
    <name type="synonym">Dolichos gladiatus</name>
    <dbReference type="NCBI Taxonomy" id="3824"/>
    <lineage>
        <taxon>Eukaryota</taxon>
        <taxon>Viridiplantae</taxon>
        <taxon>Streptophyta</taxon>
        <taxon>Embryophyta</taxon>
        <taxon>Tracheophyta</taxon>
        <taxon>Spermatophyta</taxon>
        <taxon>Magnoliopsida</taxon>
        <taxon>eudicotyledons</taxon>
        <taxon>Gunneridae</taxon>
        <taxon>Pentapetalae</taxon>
        <taxon>rosids</taxon>
        <taxon>fabids</taxon>
        <taxon>Fabales</taxon>
        <taxon>Fabaceae</taxon>
        <taxon>Papilionoideae</taxon>
        <taxon>50 kb inversion clade</taxon>
        <taxon>NPAAA clade</taxon>
        <taxon>indigoferoid/millettioid clade</taxon>
        <taxon>Phaseoleae</taxon>
        <taxon>Canavalia</taxon>
    </lineage>
</organism>
<sequence>MSEIPSLGFTSLASHMAFCKSTRCCGHFMANPQTYARKRCLLLIRQNQTEDLVGVTWFDSLVDATMNLDEAGLGSCDGQKTRLQPGLSHRLALATFVTIMSLMAAPAKTTLPCTGSPFLGDFLPTRPLGIDGPLMRSSRTINHHSNNRFHEQLAGGYRLNPALQARDCRIRVDRDASHQPESTYSPLVELVMNFGSSVVIYVGSSHQLVQVPPGRTLEQQIYVLDHYTSCL</sequence>
<name>A0AAN9MS96_CANGL</name>
<reference evidence="1 2" key="1">
    <citation type="submission" date="2024-01" db="EMBL/GenBank/DDBJ databases">
        <title>The genomes of 5 underutilized Papilionoideae crops provide insights into root nodulation and disease resistanc.</title>
        <authorList>
            <person name="Jiang F."/>
        </authorList>
    </citation>
    <scope>NUCLEOTIDE SEQUENCE [LARGE SCALE GENOMIC DNA]</scope>
    <source>
        <strain evidence="1">LVBAO_FW01</strain>
        <tissue evidence="1">Leaves</tissue>
    </source>
</reference>
<proteinExistence type="predicted"/>
<protein>
    <submittedName>
        <fullName evidence="1">Uncharacterized protein</fullName>
    </submittedName>
</protein>
<gene>
    <name evidence="1" type="ORF">VNO77_01649</name>
</gene>
<dbReference type="AlphaFoldDB" id="A0AAN9MS96"/>
<evidence type="ECO:0000313" key="2">
    <source>
        <dbReference type="Proteomes" id="UP001367508"/>
    </source>
</evidence>